<dbReference type="InterPro" id="IPR020449">
    <property type="entry name" value="Tscrpt_reg_AraC-type_HTH"/>
</dbReference>
<dbReference type="PROSITE" id="PS01124">
    <property type="entry name" value="HTH_ARAC_FAMILY_2"/>
    <property type="match status" value="1"/>
</dbReference>
<dbReference type="GO" id="GO:0043565">
    <property type="term" value="F:sequence-specific DNA binding"/>
    <property type="evidence" value="ECO:0007669"/>
    <property type="project" value="InterPro"/>
</dbReference>
<dbReference type="GO" id="GO:0016798">
    <property type="term" value="F:hydrolase activity, acting on glycosyl bonds"/>
    <property type="evidence" value="ECO:0007669"/>
    <property type="project" value="UniProtKB-KW"/>
</dbReference>
<evidence type="ECO:0000313" key="9">
    <source>
        <dbReference type="Proteomes" id="UP000515789"/>
    </source>
</evidence>
<organism evidence="8 9">
    <name type="scientific">Blautia producta</name>
    <dbReference type="NCBI Taxonomy" id="33035"/>
    <lineage>
        <taxon>Bacteria</taxon>
        <taxon>Bacillati</taxon>
        <taxon>Bacillota</taxon>
        <taxon>Clostridia</taxon>
        <taxon>Lachnospirales</taxon>
        <taxon>Lachnospiraceae</taxon>
        <taxon>Blautia</taxon>
    </lineage>
</organism>
<dbReference type="InterPro" id="IPR009057">
    <property type="entry name" value="Homeodomain-like_sf"/>
</dbReference>
<dbReference type="SUPFAM" id="SSF51445">
    <property type="entry name" value="(Trans)glycosidases"/>
    <property type="match status" value="1"/>
</dbReference>
<protein>
    <submittedName>
        <fullName evidence="8">Helix-turn-helix domain-containing protein</fullName>
    </submittedName>
</protein>
<name>A0A7G5MNH9_9FIRM</name>
<dbReference type="Proteomes" id="UP000515789">
    <property type="component" value="Chromosome"/>
</dbReference>
<keyword evidence="6" id="KW-0326">Glycosidase</keyword>
<reference evidence="8 9" key="1">
    <citation type="submission" date="2019-04" db="EMBL/GenBank/DDBJ databases">
        <authorList>
            <person name="Schori C."/>
            <person name="Ahrens C."/>
        </authorList>
    </citation>
    <scope>NUCLEOTIDE SEQUENCE [LARGE SCALE GENOMIC DNA]</scope>
    <source>
        <strain evidence="8 9">DSM 2950</strain>
    </source>
</reference>
<dbReference type="SUPFAM" id="SSF51011">
    <property type="entry name" value="Glycosyl hydrolase domain"/>
    <property type="match status" value="1"/>
</dbReference>
<evidence type="ECO:0000256" key="6">
    <source>
        <dbReference type="ARBA" id="ARBA00023295"/>
    </source>
</evidence>
<dbReference type="AlphaFoldDB" id="A0A7G5MNH9"/>
<evidence type="ECO:0000313" key="8">
    <source>
        <dbReference type="EMBL" id="QMW76172.1"/>
    </source>
</evidence>
<dbReference type="InterPro" id="IPR014710">
    <property type="entry name" value="RmlC-like_jellyroll"/>
</dbReference>
<evidence type="ECO:0000256" key="1">
    <source>
        <dbReference type="ARBA" id="ARBA00008875"/>
    </source>
</evidence>
<feature type="domain" description="HTH araC/xylS-type" evidence="7">
    <location>
        <begin position="166"/>
        <end position="264"/>
    </location>
</feature>
<evidence type="ECO:0000256" key="3">
    <source>
        <dbReference type="ARBA" id="ARBA00023015"/>
    </source>
</evidence>
<dbReference type="InterPro" id="IPR017853">
    <property type="entry name" value="GH"/>
</dbReference>
<dbReference type="PANTHER" id="PTHR43280">
    <property type="entry name" value="ARAC-FAMILY TRANSCRIPTIONAL REGULATOR"/>
    <property type="match status" value="1"/>
</dbReference>
<dbReference type="RefSeq" id="WP_018594736.1">
    <property type="nucleotide sequence ID" value="NZ_AP031416.1"/>
</dbReference>
<keyword evidence="2" id="KW-0378">Hydrolase</keyword>
<keyword evidence="3" id="KW-0805">Transcription regulation</keyword>
<evidence type="ECO:0000256" key="4">
    <source>
        <dbReference type="ARBA" id="ARBA00023125"/>
    </source>
</evidence>
<dbReference type="PANTHER" id="PTHR43280:SF2">
    <property type="entry name" value="HTH-TYPE TRANSCRIPTIONAL REGULATOR EXSA"/>
    <property type="match status" value="1"/>
</dbReference>
<dbReference type="EMBL" id="CP039126">
    <property type="protein sequence ID" value="QMW76172.1"/>
    <property type="molecule type" value="Genomic_DNA"/>
</dbReference>
<dbReference type="Pfam" id="PF12833">
    <property type="entry name" value="HTH_18"/>
    <property type="match status" value="1"/>
</dbReference>
<dbReference type="SUPFAM" id="SSF46689">
    <property type="entry name" value="Homeodomain-like"/>
    <property type="match status" value="2"/>
</dbReference>
<dbReference type="Pfam" id="PF01229">
    <property type="entry name" value="Glyco_hydro_39"/>
    <property type="match status" value="1"/>
</dbReference>
<evidence type="ECO:0000256" key="2">
    <source>
        <dbReference type="ARBA" id="ARBA00022801"/>
    </source>
</evidence>
<evidence type="ECO:0000259" key="7">
    <source>
        <dbReference type="PROSITE" id="PS01124"/>
    </source>
</evidence>
<sequence>MRKKELFSLSIQDNSRHEELVLTEIKVLFVLEGKLDVKVEQKQYHLNQEDVIVINSNKRYAVNQSEDYLLMQLSINYQEACRQVDNADIFFWCDSSASDNENYHKLRQLLKHLLKHYIEKRDYEHTFGFMSDCYAVLHQLSVNFMVNSTDYQYSEDDEDPYGERIGQINQYIHSNYSQPISIKGLSDQLYLSNGYLSRFFKKNYGMTFGSYLTNVRIFHASDELLYTDIPITAVAYNCGFTSVAFFNKVFKKSYGLTPSEFRRQAAAEDNMQDDITKAAALKKRVEEIIGDDEPPVPEEWEEKKVEICKAQYFVEQKEMFQNYWGDTINLGEAENLLHSSVQGHLLILQRTLGFKYIRFWNIFTEDFYIKPDLDHYDFSRIDAVLDFVLEQGMLPHIDLGIRPVSICYTVGEAVTKKKHFSEYTSEQWERLMKVFVRHLGMRYEQTNLKNWRFELWFNEAYRDDRIERKKYLDRFEITCRIIKECNKDIKVGGYGIRMDYGRADRKEFLSMWTKREYQPDFISIYYNSYERGSDGLDTFAKRSSDDDGFVHLIEKELAVIAAAGMGGLPVYITHWNLTPSDRNYIHDTNFKGSYIVKNVINLWGKTASMAYSVGSDIQCVSFDTPKVLFGGGGLLAKDGFLKPSGFAFYFLNRLFPCLVGKDKNYLVTTDGHDNYRIVCHNQQKLNYNYYLTPETDLEKESMWKYYESRCKLKLQLQLQGVREGNYCIKVNRINDWNGNVLGIWKEMGYENELSKNDIRHFRRVCEPKLTIKEANTQNGMLAVDEELSANEIALISIKYVMS</sequence>
<dbReference type="PRINTS" id="PR00032">
    <property type="entry name" value="HTHARAC"/>
</dbReference>
<dbReference type="InterPro" id="IPR049166">
    <property type="entry name" value="GH39_cat"/>
</dbReference>
<dbReference type="PROSITE" id="PS00041">
    <property type="entry name" value="HTH_ARAC_FAMILY_1"/>
    <property type="match status" value="1"/>
</dbReference>
<keyword evidence="4" id="KW-0238">DNA-binding</keyword>
<dbReference type="Gene3D" id="2.60.40.1500">
    <property type="entry name" value="Glycosyl hydrolase domain, family 39"/>
    <property type="match status" value="1"/>
</dbReference>
<evidence type="ECO:0000256" key="5">
    <source>
        <dbReference type="ARBA" id="ARBA00023163"/>
    </source>
</evidence>
<accession>A0A7G5MNH9</accession>
<dbReference type="SMART" id="SM00342">
    <property type="entry name" value="HTH_ARAC"/>
    <property type="match status" value="1"/>
</dbReference>
<dbReference type="Gene3D" id="2.60.120.10">
    <property type="entry name" value="Jelly Rolls"/>
    <property type="match status" value="1"/>
</dbReference>
<proteinExistence type="inferred from homology"/>
<keyword evidence="5" id="KW-0804">Transcription</keyword>
<dbReference type="InterPro" id="IPR018062">
    <property type="entry name" value="HTH_AraC-typ_CS"/>
</dbReference>
<dbReference type="InterPro" id="IPR018060">
    <property type="entry name" value="HTH_AraC"/>
</dbReference>
<comment type="similarity">
    <text evidence="1">Belongs to the glycosyl hydrolase 39 family.</text>
</comment>
<dbReference type="Gene3D" id="3.20.20.80">
    <property type="entry name" value="Glycosidases"/>
    <property type="match status" value="1"/>
</dbReference>
<dbReference type="Gene3D" id="1.10.10.60">
    <property type="entry name" value="Homeodomain-like"/>
    <property type="match status" value="2"/>
</dbReference>
<dbReference type="GO" id="GO:0003700">
    <property type="term" value="F:DNA-binding transcription factor activity"/>
    <property type="evidence" value="ECO:0007669"/>
    <property type="project" value="InterPro"/>
</dbReference>
<gene>
    <name evidence="8" type="ORF">E5259_00395</name>
</gene>
<dbReference type="GeneID" id="75053176"/>